<comment type="caution">
    <text evidence="1">The sequence shown here is derived from an EMBL/GenBank/DDBJ whole genome shotgun (WGS) entry which is preliminary data.</text>
</comment>
<reference evidence="1 2" key="1">
    <citation type="journal article" date="2016" name="Nat. Commun.">
        <title>Thousands of microbial genomes shed light on interconnected biogeochemical processes in an aquifer system.</title>
        <authorList>
            <person name="Anantharaman K."/>
            <person name="Brown C.T."/>
            <person name="Hug L.A."/>
            <person name="Sharon I."/>
            <person name="Castelle C.J."/>
            <person name="Probst A.J."/>
            <person name="Thomas B.C."/>
            <person name="Singh A."/>
            <person name="Wilkins M.J."/>
            <person name="Karaoz U."/>
            <person name="Brodie E.L."/>
            <person name="Williams K.H."/>
            <person name="Hubbard S.S."/>
            <person name="Banfield J.F."/>
        </authorList>
    </citation>
    <scope>NUCLEOTIDE SEQUENCE [LARGE SCALE GENOMIC DNA]</scope>
</reference>
<proteinExistence type="predicted"/>
<sequence>MFIGTHCGKKSVYWNEGERSTLQRIIEIAKVEFPDIPYEQLVLEADLDNDGKSICAGTILHQL</sequence>
<name>A0A1G2LR18_9BACT</name>
<accession>A0A1G2LR18</accession>
<evidence type="ECO:0000313" key="1">
    <source>
        <dbReference type="EMBL" id="OHA13993.1"/>
    </source>
</evidence>
<dbReference type="AlphaFoldDB" id="A0A1G2LR18"/>
<evidence type="ECO:0000313" key="2">
    <source>
        <dbReference type="Proteomes" id="UP000177171"/>
    </source>
</evidence>
<gene>
    <name evidence="1" type="ORF">A3G49_06020</name>
</gene>
<dbReference type="EMBL" id="MHQY01000014">
    <property type="protein sequence ID" value="OHA13993.1"/>
    <property type="molecule type" value="Genomic_DNA"/>
</dbReference>
<protein>
    <submittedName>
        <fullName evidence="1">Uncharacterized protein</fullName>
    </submittedName>
</protein>
<dbReference type="Proteomes" id="UP000177171">
    <property type="component" value="Unassembled WGS sequence"/>
</dbReference>
<organism evidence="1 2">
    <name type="scientific">Candidatus Sungbacteria bacterium RIFCSPLOWO2_12_FULL_41_11</name>
    <dbReference type="NCBI Taxonomy" id="1802286"/>
    <lineage>
        <taxon>Bacteria</taxon>
        <taxon>Candidatus Sungiibacteriota</taxon>
    </lineage>
</organism>